<dbReference type="InterPro" id="IPR001138">
    <property type="entry name" value="Zn2Cys6_DnaBD"/>
</dbReference>
<dbReference type="Pfam" id="PF11951">
    <property type="entry name" value="Fungal_trans_2"/>
    <property type="match status" value="1"/>
</dbReference>
<organism evidence="8 9">
    <name type="scientific">Aspergillus saccharolyticus JOP 1030-1</name>
    <dbReference type="NCBI Taxonomy" id="1450539"/>
    <lineage>
        <taxon>Eukaryota</taxon>
        <taxon>Fungi</taxon>
        <taxon>Dikarya</taxon>
        <taxon>Ascomycota</taxon>
        <taxon>Pezizomycotina</taxon>
        <taxon>Eurotiomycetes</taxon>
        <taxon>Eurotiomycetidae</taxon>
        <taxon>Eurotiales</taxon>
        <taxon>Aspergillaceae</taxon>
        <taxon>Aspergillus</taxon>
        <taxon>Aspergillus subgen. Circumdati</taxon>
    </lineage>
</organism>
<keyword evidence="6" id="KW-0539">Nucleus</keyword>
<evidence type="ECO:0000256" key="2">
    <source>
        <dbReference type="ARBA" id="ARBA00022833"/>
    </source>
</evidence>
<evidence type="ECO:0000259" key="7">
    <source>
        <dbReference type="PROSITE" id="PS50048"/>
    </source>
</evidence>
<evidence type="ECO:0000256" key="1">
    <source>
        <dbReference type="ARBA" id="ARBA00022723"/>
    </source>
</evidence>
<keyword evidence="5" id="KW-0804">Transcription</keyword>
<dbReference type="SUPFAM" id="SSF57701">
    <property type="entry name" value="Zn2/Cys6 DNA-binding domain"/>
    <property type="match status" value="1"/>
</dbReference>
<dbReference type="GO" id="GO:0003677">
    <property type="term" value="F:DNA binding"/>
    <property type="evidence" value="ECO:0007669"/>
    <property type="project" value="UniProtKB-KW"/>
</dbReference>
<gene>
    <name evidence="8" type="ORF">BP01DRAFT_31397</name>
</gene>
<dbReference type="Gene3D" id="4.10.240.10">
    <property type="entry name" value="Zn(2)-C6 fungal-type DNA-binding domain"/>
    <property type="match status" value="1"/>
</dbReference>
<feature type="domain" description="Zn(2)-C6 fungal-type" evidence="7">
    <location>
        <begin position="22"/>
        <end position="50"/>
    </location>
</feature>
<keyword evidence="1" id="KW-0479">Metal-binding</keyword>
<dbReference type="InterPro" id="IPR036864">
    <property type="entry name" value="Zn2-C6_fun-type_DNA-bd_sf"/>
</dbReference>
<evidence type="ECO:0000256" key="5">
    <source>
        <dbReference type="ARBA" id="ARBA00023163"/>
    </source>
</evidence>
<dbReference type="STRING" id="1450539.A0A318ZPM9"/>
<dbReference type="PANTHER" id="PTHR36206:SF16">
    <property type="entry name" value="TRANSCRIPTION FACTOR DOMAIN-CONTAINING PROTEIN-RELATED"/>
    <property type="match status" value="1"/>
</dbReference>
<dbReference type="EMBL" id="KZ821229">
    <property type="protein sequence ID" value="PYH45880.1"/>
    <property type="molecule type" value="Genomic_DNA"/>
</dbReference>
<dbReference type="OrthoDB" id="3172332at2759"/>
<evidence type="ECO:0000256" key="6">
    <source>
        <dbReference type="ARBA" id="ARBA00023242"/>
    </source>
</evidence>
<dbReference type="InterPro" id="IPR052360">
    <property type="entry name" value="Transcr_Regulatory_Proteins"/>
</dbReference>
<accession>A0A318ZPM9</accession>
<evidence type="ECO:0000256" key="3">
    <source>
        <dbReference type="ARBA" id="ARBA00023015"/>
    </source>
</evidence>
<dbReference type="AlphaFoldDB" id="A0A318ZPM9"/>
<evidence type="ECO:0000313" key="9">
    <source>
        <dbReference type="Proteomes" id="UP000248349"/>
    </source>
</evidence>
<keyword evidence="2" id="KW-0862">Zinc</keyword>
<sequence>MSDSSIAPAKRQRAYTKRSKSGCRTCRLRRIKCDEFPGACKRCTSTGRQCDGYELCKASHKPLYSTVASTPRFSAPGILAALTPEERRGFGFFQQCTVPTLAGFYDSILWEQLSLQIGHAEPAVCHAAIALSAVHCCVHARRRESVIPRARTESRQWQQFAFEQLGRSFQQLQKRHKSQDPQFTVTVLLCCLLFVASEFTLGNYANAFRHLRSGLNILRDQQTRVVSRSDVPLEPSLVQTFMHLDAQAACFGFDGPILAQDDATLDDPGFSLEQRNSIYWTVAALRQNLETIAGAVVRFCRWQTTRPYDDTAAKRMNRLLCCLTRFLQVITNIGHRPGRVLTQKEHRGLKLLTLEAHALRNALLAIPLSAGRLQFHEFTDDFEVMLSLVTEIQQGEESSPEHLPQISLDIGVIPPLYSIARRAGDSGQRWRAIRLLQSYPHQEGPWNANALAQFSIESMPTEEWSVAEGVENALGHVVAAAVQRHSSIGSTSYESCVTNTLDQCCIPRPFGSRECRSNDQLM</sequence>
<dbReference type="RefSeq" id="XP_025431862.1">
    <property type="nucleotide sequence ID" value="XM_025572523.1"/>
</dbReference>
<evidence type="ECO:0000313" key="8">
    <source>
        <dbReference type="EMBL" id="PYH45880.1"/>
    </source>
</evidence>
<reference evidence="8 9" key="1">
    <citation type="submission" date="2016-12" db="EMBL/GenBank/DDBJ databases">
        <title>The genomes of Aspergillus section Nigri reveals drivers in fungal speciation.</title>
        <authorList>
            <consortium name="DOE Joint Genome Institute"/>
            <person name="Vesth T.C."/>
            <person name="Nybo J."/>
            <person name="Theobald S."/>
            <person name="Brandl J."/>
            <person name="Frisvad J.C."/>
            <person name="Nielsen K.F."/>
            <person name="Lyhne E.K."/>
            <person name="Kogle M.E."/>
            <person name="Kuo A."/>
            <person name="Riley R."/>
            <person name="Clum A."/>
            <person name="Nolan M."/>
            <person name="Lipzen A."/>
            <person name="Salamov A."/>
            <person name="Henrissat B."/>
            <person name="Wiebenga A."/>
            <person name="De Vries R.P."/>
            <person name="Grigoriev I.V."/>
            <person name="Mortensen U.H."/>
            <person name="Andersen M.R."/>
            <person name="Baker S.E."/>
        </authorList>
    </citation>
    <scope>NUCLEOTIDE SEQUENCE [LARGE SCALE GENOMIC DNA]</scope>
    <source>
        <strain evidence="8 9">JOP 1030-1</strain>
    </source>
</reference>
<dbReference type="Proteomes" id="UP000248349">
    <property type="component" value="Unassembled WGS sequence"/>
</dbReference>
<dbReference type="PANTHER" id="PTHR36206">
    <property type="entry name" value="ASPERCRYPTIN BIOSYNTHESIS CLUSTER-SPECIFIC TRANSCRIPTION REGULATOR ATNN-RELATED"/>
    <property type="match status" value="1"/>
</dbReference>
<dbReference type="CDD" id="cd00067">
    <property type="entry name" value="GAL4"/>
    <property type="match status" value="1"/>
</dbReference>
<dbReference type="InterPro" id="IPR021858">
    <property type="entry name" value="Fun_TF"/>
</dbReference>
<keyword evidence="9" id="KW-1185">Reference proteome</keyword>
<dbReference type="GeneID" id="37073751"/>
<keyword evidence="4" id="KW-0238">DNA-binding</keyword>
<dbReference type="GO" id="GO:0009893">
    <property type="term" value="P:positive regulation of metabolic process"/>
    <property type="evidence" value="ECO:0007669"/>
    <property type="project" value="UniProtKB-ARBA"/>
</dbReference>
<dbReference type="GO" id="GO:0008270">
    <property type="term" value="F:zinc ion binding"/>
    <property type="evidence" value="ECO:0007669"/>
    <property type="project" value="InterPro"/>
</dbReference>
<evidence type="ECO:0000256" key="4">
    <source>
        <dbReference type="ARBA" id="ARBA00023125"/>
    </source>
</evidence>
<protein>
    <recommendedName>
        <fullName evidence="7">Zn(2)-C6 fungal-type domain-containing protein</fullName>
    </recommendedName>
</protein>
<proteinExistence type="predicted"/>
<dbReference type="GO" id="GO:0000981">
    <property type="term" value="F:DNA-binding transcription factor activity, RNA polymerase II-specific"/>
    <property type="evidence" value="ECO:0007669"/>
    <property type="project" value="InterPro"/>
</dbReference>
<dbReference type="SMART" id="SM00066">
    <property type="entry name" value="GAL4"/>
    <property type="match status" value="1"/>
</dbReference>
<name>A0A318ZPM9_9EURO</name>
<dbReference type="PROSITE" id="PS00463">
    <property type="entry name" value="ZN2_CY6_FUNGAL_1"/>
    <property type="match status" value="1"/>
</dbReference>
<dbReference type="PROSITE" id="PS50048">
    <property type="entry name" value="ZN2_CY6_FUNGAL_2"/>
    <property type="match status" value="1"/>
</dbReference>
<keyword evidence="3" id="KW-0805">Transcription regulation</keyword>